<organism evidence="2 3">
    <name type="scientific">Halalkalibacter krulwichiae</name>
    <dbReference type="NCBI Taxonomy" id="199441"/>
    <lineage>
        <taxon>Bacteria</taxon>
        <taxon>Bacillati</taxon>
        <taxon>Bacillota</taxon>
        <taxon>Bacilli</taxon>
        <taxon>Bacillales</taxon>
        <taxon>Bacillaceae</taxon>
        <taxon>Halalkalibacter</taxon>
    </lineage>
</organism>
<dbReference type="RefSeq" id="WP_066158085.1">
    <property type="nucleotide sequence ID" value="NZ_CP020814.1"/>
</dbReference>
<feature type="compositionally biased region" description="Polar residues" evidence="1">
    <location>
        <begin position="37"/>
        <end position="46"/>
    </location>
</feature>
<sequence length="74" mass="8669">MLYQLTFHERQPLVTKPMQTYPIKDRRQSPSSSPLSYKTSRQNHASSKATLVLYSNNYETIEYEDRNSSLDVKV</sequence>
<dbReference type="AlphaFoldDB" id="A0A1X9M9L4"/>
<dbReference type="KEGG" id="bkw:BkAM31D_02765"/>
<name>A0A1X9M9L4_9BACI</name>
<feature type="region of interest" description="Disordered" evidence="1">
    <location>
        <begin position="19"/>
        <end position="46"/>
    </location>
</feature>
<evidence type="ECO:0000313" key="2">
    <source>
        <dbReference type="EMBL" id="ARK28863.1"/>
    </source>
</evidence>
<proteinExistence type="predicted"/>
<gene>
    <name evidence="2" type="ORF">BkAM31D_02765</name>
</gene>
<accession>A0A1X9M9L4</accession>
<protein>
    <submittedName>
        <fullName evidence="2">Uncharacterized protein</fullName>
    </submittedName>
</protein>
<keyword evidence="3" id="KW-1185">Reference proteome</keyword>
<dbReference type="EMBL" id="CP020814">
    <property type="protein sequence ID" value="ARK28863.1"/>
    <property type="molecule type" value="Genomic_DNA"/>
</dbReference>
<evidence type="ECO:0000256" key="1">
    <source>
        <dbReference type="SAM" id="MobiDB-lite"/>
    </source>
</evidence>
<reference evidence="2 3" key="1">
    <citation type="submission" date="2017-04" db="EMBL/GenBank/DDBJ databases">
        <title>Bacillus krulwichiae AM31D Genome sequencing and assembly.</title>
        <authorList>
            <person name="Krulwich T.A."/>
            <person name="Anastor L."/>
            <person name="Ehrlich R."/>
            <person name="Ehrlich G.D."/>
            <person name="Janto B."/>
        </authorList>
    </citation>
    <scope>NUCLEOTIDE SEQUENCE [LARGE SCALE GENOMIC DNA]</scope>
    <source>
        <strain evidence="2 3">AM31D</strain>
    </source>
</reference>
<evidence type="ECO:0000313" key="3">
    <source>
        <dbReference type="Proteomes" id="UP000193006"/>
    </source>
</evidence>
<dbReference type="Proteomes" id="UP000193006">
    <property type="component" value="Chromosome"/>
</dbReference>